<dbReference type="InterPro" id="IPR006058">
    <property type="entry name" value="2Fe2S_fd_BS"/>
</dbReference>
<dbReference type="Gene3D" id="2.40.30.10">
    <property type="entry name" value="Translation factors"/>
    <property type="match status" value="1"/>
</dbReference>
<dbReference type="CDD" id="cd06185">
    <property type="entry name" value="PDR_like"/>
    <property type="match status" value="1"/>
</dbReference>
<evidence type="ECO:0000256" key="6">
    <source>
        <dbReference type="ARBA" id="ARBA00023002"/>
    </source>
</evidence>
<organism evidence="11 12">
    <name type="scientific">Burkholderia aenigmatica</name>
    <dbReference type="NCBI Taxonomy" id="2015348"/>
    <lineage>
        <taxon>Bacteria</taxon>
        <taxon>Pseudomonadati</taxon>
        <taxon>Pseudomonadota</taxon>
        <taxon>Betaproteobacteria</taxon>
        <taxon>Burkholderiales</taxon>
        <taxon>Burkholderiaceae</taxon>
        <taxon>Burkholderia</taxon>
        <taxon>Burkholderia cepacia complex</taxon>
    </lineage>
</organism>
<dbReference type="Gene3D" id="3.10.20.30">
    <property type="match status" value="1"/>
</dbReference>
<evidence type="ECO:0000259" key="10">
    <source>
        <dbReference type="PROSITE" id="PS51384"/>
    </source>
</evidence>
<dbReference type="InterPro" id="IPR012675">
    <property type="entry name" value="Beta-grasp_dom_sf"/>
</dbReference>
<dbReference type="InterPro" id="IPR050415">
    <property type="entry name" value="MRET"/>
</dbReference>
<dbReference type="GO" id="GO:0051537">
    <property type="term" value="F:2 iron, 2 sulfur cluster binding"/>
    <property type="evidence" value="ECO:0007669"/>
    <property type="project" value="UniProtKB-KW"/>
</dbReference>
<keyword evidence="6" id="KW-0560">Oxidoreductase</keyword>
<comment type="caution">
    <text evidence="11">The sequence shown here is derived from an EMBL/GenBank/DDBJ whole genome shotgun (WGS) entry which is preliminary data.</text>
</comment>
<evidence type="ECO:0000256" key="2">
    <source>
        <dbReference type="ARBA" id="ARBA00022630"/>
    </source>
</evidence>
<dbReference type="PROSITE" id="PS00197">
    <property type="entry name" value="2FE2S_FER_1"/>
    <property type="match status" value="1"/>
</dbReference>
<protein>
    <submittedName>
        <fullName evidence="11">Oxidoreductase</fullName>
    </submittedName>
</protein>
<dbReference type="PRINTS" id="PR00409">
    <property type="entry name" value="PHDIOXRDTASE"/>
</dbReference>
<proteinExistence type="predicted"/>
<evidence type="ECO:0000256" key="5">
    <source>
        <dbReference type="ARBA" id="ARBA00022723"/>
    </source>
</evidence>
<dbReference type="Proteomes" id="UP000214600">
    <property type="component" value="Unassembled WGS sequence"/>
</dbReference>
<dbReference type="InterPro" id="IPR039261">
    <property type="entry name" value="FNR_nucleotide-bd"/>
</dbReference>
<evidence type="ECO:0000313" key="12">
    <source>
        <dbReference type="Proteomes" id="UP000214600"/>
    </source>
</evidence>
<keyword evidence="7" id="KW-0408">Iron</keyword>
<accession>A0A228IIB3</accession>
<dbReference type="PROSITE" id="PS51085">
    <property type="entry name" value="2FE2S_FER_2"/>
    <property type="match status" value="1"/>
</dbReference>
<reference evidence="11 12" key="2">
    <citation type="submission" date="2017-08" db="EMBL/GenBank/DDBJ databases">
        <title>WGS of novel Burkholderia cepaca complex species.</title>
        <authorList>
            <person name="Lipuma J."/>
            <person name="Spilker T."/>
        </authorList>
    </citation>
    <scope>NUCLEOTIDE SEQUENCE [LARGE SCALE GENOMIC DNA]</scope>
    <source>
        <strain evidence="11 12">AU17325</strain>
    </source>
</reference>
<dbReference type="InterPro" id="IPR036010">
    <property type="entry name" value="2Fe-2S_ferredoxin-like_sf"/>
</dbReference>
<dbReference type="PROSITE" id="PS51384">
    <property type="entry name" value="FAD_FR"/>
    <property type="match status" value="1"/>
</dbReference>
<keyword evidence="8" id="KW-0411">Iron-sulfur</keyword>
<dbReference type="EMBL" id="NKFA01000008">
    <property type="protein sequence ID" value="OXI41879.1"/>
    <property type="molecule type" value="Genomic_DNA"/>
</dbReference>
<dbReference type="GO" id="GO:0046872">
    <property type="term" value="F:metal ion binding"/>
    <property type="evidence" value="ECO:0007669"/>
    <property type="project" value="UniProtKB-KW"/>
</dbReference>
<evidence type="ECO:0000256" key="1">
    <source>
        <dbReference type="ARBA" id="ARBA00001917"/>
    </source>
</evidence>
<evidence type="ECO:0000256" key="7">
    <source>
        <dbReference type="ARBA" id="ARBA00023004"/>
    </source>
</evidence>
<keyword evidence="2" id="KW-0285">Flavoprotein</keyword>
<dbReference type="PANTHER" id="PTHR47354:SF1">
    <property type="entry name" value="CARNITINE MONOOXYGENASE REDUCTASE SUBUNIT"/>
    <property type="match status" value="1"/>
</dbReference>
<evidence type="ECO:0000256" key="8">
    <source>
        <dbReference type="ARBA" id="ARBA00023014"/>
    </source>
</evidence>
<evidence type="ECO:0000259" key="9">
    <source>
        <dbReference type="PROSITE" id="PS51085"/>
    </source>
</evidence>
<comment type="cofactor">
    <cofactor evidence="1">
        <name>FMN</name>
        <dbReference type="ChEBI" id="CHEBI:58210"/>
    </cofactor>
</comment>
<dbReference type="SUPFAM" id="SSF54292">
    <property type="entry name" value="2Fe-2S ferredoxin-like"/>
    <property type="match status" value="1"/>
</dbReference>
<feature type="domain" description="2Fe-2S ferredoxin-type" evidence="9">
    <location>
        <begin position="245"/>
        <end position="330"/>
    </location>
</feature>
<keyword evidence="4" id="KW-0001">2Fe-2S</keyword>
<dbReference type="AlphaFoldDB" id="A0A228IIB3"/>
<dbReference type="InterPro" id="IPR017938">
    <property type="entry name" value="Riboflavin_synthase-like_b-brl"/>
</dbReference>
<sequence>MNAMAPIIPFPPGDRIAAVVVDAVMLTPEIRGIVLAAADGAALPAAEPGAHVEVRLPDGIVRHYSIVERAADGSTYRIAVLREPRSRGGSAYLVERLAPGDTLDVSTPRNHFALDEHASEYVLIAGGIGITPILPMARRLDALGKSFTLLYLARSRERMALRDAIERGPLRENTRLHCSEQHGEADLRTLLGVPRAGAQVYVCGPGRLIDGVLDAARDWPAGAVRFERFGAAAVPREPAAGAQAFEVELARTGRRVAVPAGRSILDVLRDERIAIDSVCGEGVCGTCAVTLLDGEAEHRDCLQTDAERRANNLIYICVSRAKSSRLVLDL</sequence>
<dbReference type="SUPFAM" id="SSF63380">
    <property type="entry name" value="Riboflavin synthase domain-like"/>
    <property type="match status" value="1"/>
</dbReference>
<name>A0A228IIB3_9BURK</name>
<keyword evidence="3" id="KW-0288">FMN</keyword>
<keyword evidence="5" id="KW-0479">Metal-binding</keyword>
<reference evidence="12" key="1">
    <citation type="submission" date="2017-06" db="EMBL/GenBank/DDBJ databases">
        <authorList>
            <person name="LiPuma J."/>
            <person name="Spilker T."/>
        </authorList>
    </citation>
    <scope>NUCLEOTIDE SEQUENCE [LARGE SCALE GENOMIC DNA]</scope>
    <source>
        <strain evidence="12">AU17325</strain>
    </source>
</reference>
<gene>
    <name evidence="11" type="ORF">CFB84_21690</name>
</gene>
<dbReference type="PANTHER" id="PTHR47354">
    <property type="entry name" value="NADH OXIDOREDUCTASE HCR"/>
    <property type="match status" value="1"/>
</dbReference>
<dbReference type="Pfam" id="PF22290">
    <property type="entry name" value="DmmA-like_N"/>
    <property type="match status" value="1"/>
</dbReference>
<evidence type="ECO:0000256" key="4">
    <source>
        <dbReference type="ARBA" id="ARBA00022714"/>
    </source>
</evidence>
<dbReference type="Pfam" id="PF00111">
    <property type="entry name" value="Fer2"/>
    <property type="match status" value="1"/>
</dbReference>
<dbReference type="Gene3D" id="3.40.50.80">
    <property type="entry name" value="Nucleotide-binding domain of ferredoxin-NADP reductase (FNR) module"/>
    <property type="match status" value="1"/>
</dbReference>
<dbReference type="InterPro" id="IPR017927">
    <property type="entry name" value="FAD-bd_FR_type"/>
</dbReference>
<dbReference type="SUPFAM" id="SSF52343">
    <property type="entry name" value="Ferredoxin reductase-like, C-terminal NADP-linked domain"/>
    <property type="match status" value="1"/>
</dbReference>
<feature type="domain" description="FAD-binding FR-type" evidence="10">
    <location>
        <begin position="13"/>
        <end position="115"/>
    </location>
</feature>
<evidence type="ECO:0000313" key="11">
    <source>
        <dbReference type="EMBL" id="OXI41879.1"/>
    </source>
</evidence>
<evidence type="ECO:0000256" key="3">
    <source>
        <dbReference type="ARBA" id="ARBA00022643"/>
    </source>
</evidence>
<dbReference type="InterPro" id="IPR001041">
    <property type="entry name" value="2Fe-2S_ferredoxin-type"/>
</dbReference>
<dbReference type="CDD" id="cd00207">
    <property type="entry name" value="fer2"/>
    <property type="match status" value="1"/>
</dbReference>
<dbReference type="InterPro" id="IPR054582">
    <property type="entry name" value="DmmA-like_N"/>
</dbReference>
<dbReference type="GO" id="GO:0016491">
    <property type="term" value="F:oxidoreductase activity"/>
    <property type="evidence" value="ECO:0007669"/>
    <property type="project" value="UniProtKB-KW"/>
</dbReference>